<organism evidence="2">
    <name type="scientific">uncultured Caudovirales phage</name>
    <dbReference type="NCBI Taxonomy" id="2100421"/>
    <lineage>
        <taxon>Viruses</taxon>
        <taxon>Duplodnaviria</taxon>
        <taxon>Heunggongvirae</taxon>
        <taxon>Uroviricota</taxon>
        <taxon>Caudoviricetes</taxon>
        <taxon>Peduoviridae</taxon>
        <taxon>Maltschvirus</taxon>
        <taxon>Maltschvirus maltsch</taxon>
    </lineage>
</organism>
<protein>
    <recommendedName>
        <fullName evidence="1">HTH cro/C1-type domain-containing protein</fullName>
    </recommendedName>
</protein>
<sequence length="79" mass="9234">MSGYNKLKGLLTERNIKNKDLAELLDIHRITVNKKLNRTDGNDFSMTEVRKICLYLDISADIYFLNESRENTTKEHQTT</sequence>
<dbReference type="InterPro" id="IPR001387">
    <property type="entry name" value="Cro/C1-type_HTH"/>
</dbReference>
<dbReference type="GO" id="GO:0003677">
    <property type="term" value="F:DNA binding"/>
    <property type="evidence" value="ECO:0007669"/>
    <property type="project" value="InterPro"/>
</dbReference>
<proteinExistence type="predicted"/>
<accession>A0A2H4J3I3</accession>
<gene>
    <name evidence="2" type="ORF">3S9_30</name>
</gene>
<name>A0A2H4J3I3_9CAUD</name>
<dbReference type="EMBL" id="MF417885">
    <property type="protein sequence ID" value="ASN69069.1"/>
    <property type="molecule type" value="Genomic_DNA"/>
</dbReference>
<evidence type="ECO:0000259" key="1">
    <source>
        <dbReference type="Pfam" id="PF13443"/>
    </source>
</evidence>
<dbReference type="Pfam" id="PF13443">
    <property type="entry name" value="HTH_26"/>
    <property type="match status" value="1"/>
</dbReference>
<reference evidence="2" key="1">
    <citation type="submission" date="2017-06" db="EMBL/GenBank/DDBJ databases">
        <title>Novel phages from South African skin metaviromes.</title>
        <authorList>
            <person name="van Zyl L.J."/>
            <person name="Abrahams Y."/>
            <person name="Stander E.A."/>
            <person name="Kirby B.M."/>
            <person name="Clavaud C."/>
            <person name="Farcet C."/>
            <person name="Breton L."/>
            <person name="Trindade M.I."/>
        </authorList>
    </citation>
    <scope>NUCLEOTIDE SEQUENCE</scope>
</reference>
<dbReference type="CDD" id="cd00093">
    <property type="entry name" value="HTH_XRE"/>
    <property type="match status" value="1"/>
</dbReference>
<feature type="domain" description="HTH cro/C1-type" evidence="1">
    <location>
        <begin position="6"/>
        <end position="59"/>
    </location>
</feature>
<evidence type="ECO:0000313" key="2">
    <source>
        <dbReference type="EMBL" id="ASN69069.1"/>
    </source>
</evidence>
<dbReference type="SUPFAM" id="SSF47413">
    <property type="entry name" value="lambda repressor-like DNA-binding domains"/>
    <property type="match status" value="1"/>
</dbReference>
<dbReference type="InterPro" id="IPR010982">
    <property type="entry name" value="Lambda_DNA-bd_dom_sf"/>
</dbReference>
<dbReference type="Gene3D" id="1.10.260.40">
    <property type="entry name" value="lambda repressor-like DNA-binding domains"/>
    <property type="match status" value="1"/>
</dbReference>